<protein>
    <submittedName>
        <fullName evidence="2">Uncharacterized protein</fullName>
    </submittedName>
</protein>
<dbReference type="OrthoDB" id="6430887at2759"/>
<accession>A0A4C1ZHB8</accession>
<evidence type="ECO:0000313" key="3">
    <source>
        <dbReference type="Proteomes" id="UP000299102"/>
    </source>
</evidence>
<organism evidence="2 3">
    <name type="scientific">Eumeta variegata</name>
    <name type="common">Bagworm moth</name>
    <name type="synonym">Eumeta japonica</name>
    <dbReference type="NCBI Taxonomy" id="151549"/>
    <lineage>
        <taxon>Eukaryota</taxon>
        <taxon>Metazoa</taxon>
        <taxon>Ecdysozoa</taxon>
        <taxon>Arthropoda</taxon>
        <taxon>Hexapoda</taxon>
        <taxon>Insecta</taxon>
        <taxon>Pterygota</taxon>
        <taxon>Neoptera</taxon>
        <taxon>Endopterygota</taxon>
        <taxon>Lepidoptera</taxon>
        <taxon>Glossata</taxon>
        <taxon>Ditrysia</taxon>
        <taxon>Tineoidea</taxon>
        <taxon>Psychidae</taxon>
        <taxon>Oiketicinae</taxon>
        <taxon>Eumeta</taxon>
    </lineage>
</organism>
<evidence type="ECO:0000313" key="2">
    <source>
        <dbReference type="EMBL" id="GBP86802.1"/>
    </source>
</evidence>
<dbReference type="EMBL" id="BGZK01001817">
    <property type="protein sequence ID" value="GBP86802.1"/>
    <property type="molecule type" value="Genomic_DNA"/>
</dbReference>
<feature type="compositionally biased region" description="Acidic residues" evidence="1">
    <location>
        <begin position="464"/>
        <end position="482"/>
    </location>
</feature>
<reference evidence="2 3" key="1">
    <citation type="journal article" date="2019" name="Commun. Biol.">
        <title>The bagworm genome reveals a unique fibroin gene that provides high tensile strength.</title>
        <authorList>
            <person name="Kono N."/>
            <person name="Nakamura H."/>
            <person name="Ohtoshi R."/>
            <person name="Tomita M."/>
            <person name="Numata K."/>
            <person name="Arakawa K."/>
        </authorList>
    </citation>
    <scope>NUCLEOTIDE SEQUENCE [LARGE SCALE GENOMIC DNA]</scope>
</reference>
<keyword evidence="3" id="KW-1185">Reference proteome</keyword>
<name>A0A4C1ZHB8_EUMVA</name>
<sequence length="495" mass="57175">MLGISLTHKVDIGKVLTFPLTPVPTSMCHADGSICKTDKSQLVKLNEKKIGGGVDKPPSTFDVAILDGFFMLHLMKEVPVTFDGLFKKFLSMILRFKSKRVDIVFDQYFTPSIKDFERLRRDELISEVTIGPNQIRPHNFIAELKNIYFKEALVNFFIDHWAGDEIAPIIGIKIIYVNFNKCYSYRVEGNKVIKTVEDSLSCEEHEEADSRIIHHICQIDVDAEVLIRGSDTDILIILLGNMDHLNASLKLWMNLGVGNHERIINVNEIYKILGNSLSKALPCFHALTGCEFTPAFFRKGKLRPFKLLEQSQQYQLACQNITTDDEDLMDETFRILEKFICHIYGVRDSWNINEVRFHLFSSTYQSKKSDDNFERKFRNFDPSSLPPSKAELYQHLLRVRYVTKFWRNAHLKHPTSLSPQASGWTINNDKYDFIWFVEEQLPTLVADIIIKDNSLLRNDINSKDDDDNDNDSSDEDEDENENYQDVSVFCDTIMD</sequence>
<dbReference type="PANTHER" id="PTHR46704">
    <property type="entry name" value="CXC DOMAIN-CONTAINING PROTEIN-RELATED"/>
    <property type="match status" value="1"/>
</dbReference>
<dbReference type="Proteomes" id="UP000299102">
    <property type="component" value="Unassembled WGS sequence"/>
</dbReference>
<gene>
    <name evidence="2" type="ORF">EVAR_99882_1</name>
</gene>
<dbReference type="AlphaFoldDB" id="A0A4C1ZHB8"/>
<evidence type="ECO:0000256" key="1">
    <source>
        <dbReference type="SAM" id="MobiDB-lite"/>
    </source>
</evidence>
<dbReference type="PANTHER" id="PTHR46704:SF9">
    <property type="entry name" value="BHLH DOMAIN-CONTAINING PROTEIN"/>
    <property type="match status" value="1"/>
</dbReference>
<proteinExistence type="predicted"/>
<comment type="caution">
    <text evidence="2">The sequence shown here is derived from an EMBL/GenBank/DDBJ whole genome shotgun (WGS) entry which is preliminary data.</text>
</comment>
<feature type="region of interest" description="Disordered" evidence="1">
    <location>
        <begin position="459"/>
        <end position="483"/>
    </location>
</feature>